<dbReference type="EMBL" id="JAAXOO010000002">
    <property type="protein sequence ID" value="NKY33738.1"/>
    <property type="molecule type" value="Genomic_DNA"/>
</dbReference>
<proteinExistence type="predicted"/>
<dbReference type="RefSeq" id="WP_068047181.1">
    <property type="nucleotide sequence ID" value="NZ_JAAXOO010000002.1"/>
</dbReference>
<evidence type="ECO:0000313" key="1">
    <source>
        <dbReference type="EMBL" id="NKY33738.1"/>
    </source>
</evidence>
<dbReference type="AlphaFoldDB" id="A0A846XCG0"/>
<dbReference type="Proteomes" id="UP000565715">
    <property type="component" value="Unassembled WGS sequence"/>
</dbReference>
<organism evidence="1 2">
    <name type="scientific">Nocardia speluncae</name>
    <dbReference type="NCBI Taxonomy" id="419477"/>
    <lineage>
        <taxon>Bacteria</taxon>
        <taxon>Bacillati</taxon>
        <taxon>Actinomycetota</taxon>
        <taxon>Actinomycetes</taxon>
        <taxon>Mycobacteriales</taxon>
        <taxon>Nocardiaceae</taxon>
        <taxon>Nocardia</taxon>
    </lineage>
</organism>
<gene>
    <name evidence="1" type="ORF">HGA13_11705</name>
</gene>
<reference evidence="1 2" key="1">
    <citation type="submission" date="2020-04" db="EMBL/GenBank/DDBJ databases">
        <title>MicrobeNet Type strains.</title>
        <authorList>
            <person name="Nicholson A.C."/>
        </authorList>
    </citation>
    <scope>NUCLEOTIDE SEQUENCE [LARGE SCALE GENOMIC DNA]</scope>
    <source>
        <strain evidence="1 2">DSM 45078</strain>
    </source>
</reference>
<protein>
    <submittedName>
        <fullName evidence="1">Uncharacterized protein</fullName>
    </submittedName>
</protein>
<sequence length="432" mass="47541">MSDLVTRAQMILLARTLHVPVERIAYLERLGSEHLHELEQRISGRIFEYHGEMFKRIGRLIPIIPLQVSLPLVQRIVPPMMTGRAAGAVGVEYPDAAADTLTMLKTEYAADCTPYVDPKALGELGDIMAAEPLVAIVNEVLRRKDHITAGPFLEYASPKMVEAVERGTLDDEGIIFSAAYAYSTSAVSNILRQLLDGGSQRIPRMMENVLAGSPELQEAAVSVMSRAEADVVFRIGDILLSLATPEALGKLAAHTIQRGAAPELMTFVSKFGQPGLQRMAMNPIFANTAALIAIVESLIVAFKPGPWKGLLLLAQRSHPDVQRYVAGLVARMPVEQISELPSVANADDLWPELLRLLAVAEEPAQRRIGVVWAQLPAERRAGLHRRIAELELESRLAGIVHEVPNVSVEEVFYQRRRRIRRRGAASDSWSVA</sequence>
<accession>A0A846XCG0</accession>
<evidence type="ECO:0000313" key="2">
    <source>
        <dbReference type="Proteomes" id="UP000565715"/>
    </source>
</evidence>
<keyword evidence="2" id="KW-1185">Reference proteome</keyword>
<comment type="caution">
    <text evidence="1">The sequence shown here is derived from an EMBL/GenBank/DDBJ whole genome shotgun (WGS) entry which is preliminary data.</text>
</comment>
<name>A0A846XCG0_9NOCA</name>